<dbReference type="EMBL" id="JAXAVX010000002">
    <property type="protein sequence ID" value="MDX8151110.1"/>
    <property type="molecule type" value="Genomic_DNA"/>
</dbReference>
<dbReference type="Proteomes" id="UP001277761">
    <property type="component" value="Unassembled WGS sequence"/>
</dbReference>
<sequence>MEAVLHGGPLDGQWFRTLDHPVLHIPYIVESTQPRRVGEPPVAWFEIATYRQAEKPRLGHSVRFVHEPSA</sequence>
<protein>
    <submittedName>
        <fullName evidence="1">Uncharacterized protein</fullName>
    </submittedName>
</protein>
<keyword evidence="2" id="KW-1185">Reference proteome</keyword>
<organism evidence="1 2">
    <name type="scientific">Patulibacter brassicae</name>
    <dbReference type="NCBI Taxonomy" id="1705717"/>
    <lineage>
        <taxon>Bacteria</taxon>
        <taxon>Bacillati</taxon>
        <taxon>Actinomycetota</taxon>
        <taxon>Thermoleophilia</taxon>
        <taxon>Solirubrobacterales</taxon>
        <taxon>Patulibacteraceae</taxon>
        <taxon>Patulibacter</taxon>
    </lineage>
</organism>
<evidence type="ECO:0000313" key="2">
    <source>
        <dbReference type="Proteomes" id="UP001277761"/>
    </source>
</evidence>
<reference evidence="1 2" key="1">
    <citation type="submission" date="2023-11" db="EMBL/GenBank/DDBJ databases">
        <authorList>
            <person name="Xu M."/>
            <person name="Jiang T."/>
        </authorList>
    </citation>
    <scope>NUCLEOTIDE SEQUENCE [LARGE SCALE GENOMIC DNA]</scope>
    <source>
        <strain evidence="1 2">SD</strain>
    </source>
</reference>
<comment type="caution">
    <text evidence="1">The sequence shown here is derived from an EMBL/GenBank/DDBJ whole genome shotgun (WGS) entry which is preliminary data.</text>
</comment>
<accession>A0ABU4VI50</accession>
<evidence type="ECO:0000313" key="1">
    <source>
        <dbReference type="EMBL" id="MDX8151110.1"/>
    </source>
</evidence>
<dbReference type="RefSeq" id="WP_319953263.1">
    <property type="nucleotide sequence ID" value="NZ_JAXAVX010000002.1"/>
</dbReference>
<proteinExistence type="predicted"/>
<gene>
    <name evidence="1" type="ORF">SK069_05860</name>
</gene>
<name>A0ABU4VI50_9ACTN</name>